<proteinExistence type="predicted"/>
<keyword evidence="1" id="KW-0472">Membrane</keyword>
<keyword evidence="1" id="KW-0812">Transmembrane</keyword>
<gene>
    <name evidence="2" type="ORF">CDAR_411131</name>
</gene>
<keyword evidence="1" id="KW-1133">Transmembrane helix</keyword>
<organism evidence="2 3">
    <name type="scientific">Caerostris darwini</name>
    <dbReference type="NCBI Taxonomy" id="1538125"/>
    <lineage>
        <taxon>Eukaryota</taxon>
        <taxon>Metazoa</taxon>
        <taxon>Ecdysozoa</taxon>
        <taxon>Arthropoda</taxon>
        <taxon>Chelicerata</taxon>
        <taxon>Arachnida</taxon>
        <taxon>Araneae</taxon>
        <taxon>Araneomorphae</taxon>
        <taxon>Entelegynae</taxon>
        <taxon>Araneoidea</taxon>
        <taxon>Araneidae</taxon>
        <taxon>Caerostris</taxon>
    </lineage>
</organism>
<protein>
    <recommendedName>
        <fullName evidence="4">Transmembrane protein</fullName>
    </recommendedName>
</protein>
<evidence type="ECO:0000313" key="3">
    <source>
        <dbReference type="Proteomes" id="UP001054837"/>
    </source>
</evidence>
<evidence type="ECO:0000313" key="2">
    <source>
        <dbReference type="EMBL" id="GIY32009.1"/>
    </source>
</evidence>
<keyword evidence="3" id="KW-1185">Reference proteome</keyword>
<evidence type="ECO:0000256" key="1">
    <source>
        <dbReference type="SAM" id="Phobius"/>
    </source>
</evidence>
<dbReference type="Proteomes" id="UP001054837">
    <property type="component" value="Unassembled WGS sequence"/>
</dbReference>
<reference evidence="2 3" key="1">
    <citation type="submission" date="2021-06" db="EMBL/GenBank/DDBJ databases">
        <title>Caerostris darwini draft genome.</title>
        <authorList>
            <person name="Kono N."/>
            <person name="Arakawa K."/>
        </authorList>
    </citation>
    <scope>NUCLEOTIDE SEQUENCE [LARGE SCALE GENOMIC DNA]</scope>
</reference>
<name>A0AAV4SF97_9ARAC</name>
<evidence type="ECO:0008006" key="4">
    <source>
        <dbReference type="Google" id="ProtNLM"/>
    </source>
</evidence>
<dbReference type="AlphaFoldDB" id="A0AAV4SF97"/>
<feature type="transmembrane region" description="Helical" evidence="1">
    <location>
        <begin position="50"/>
        <end position="72"/>
    </location>
</feature>
<dbReference type="EMBL" id="BPLQ01007740">
    <property type="protein sequence ID" value="GIY32009.1"/>
    <property type="molecule type" value="Genomic_DNA"/>
</dbReference>
<accession>A0AAV4SF97</accession>
<sequence length="110" mass="12500">MTLHYPYLPIRIRQEECGHPRKRWFFRTGAGNFGNILSTPPTLRTLLRSFAVAVTVFPFLIFDGGGGGGIVVSRFRKEEGNSFVEFGVVHEGKARYGTHNKQWRRIFGSV</sequence>
<comment type="caution">
    <text evidence="2">The sequence shown here is derived from an EMBL/GenBank/DDBJ whole genome shotgun (WGS) entry which is preliminary data.</text>
</comment>